<proteinExistence type="predicted"/>
<accession>A0A091DIB7</accession>
<dbReference type="GO" id="GO:0005634">
    <property type="term" value="C:nucleus"/>
    <property type="evidence" value="ECO:0007669"/>
    <property type="project" value="TreeGrafter"/>
</dbReference>
<feature type="region of interest" description="Disordered" evidence="1">
    <location>
        <begin position="97"/>
        <end position="140"/>
    </location>
</feature>
<feature type="region of interest" description="Disordered" evidence="1">
    <location>
        <begin position="1"/>
        <end position="84"/>
    </location>
</feature>
<dbReference type="InterPro" id="IPR027930">
    <property type="entry name" value="DUF4609"/>
</dbReference>
<evidence type="ECO:0008006" key="4">
    <source>
        <dbReference type="Google" id="ProtNLM"/>
    </source>
</evidence>
<evidence type="ECO:0000256" key="1">
    <source>
        <dbReference type="SAM" id="MobiDB-lite"/>
    </source>
</evidence>
<dbReference type="PANTHER" id="PTHR38649">
    <property type="entry name" value="SPERMATOGENESIS-ASSOCIATED PROTEIN 33"/>
    <property type="match status" value="1"/>
</dbReference>
<dbReference type="OrthoDB" id="9838277at2759"/>
<organism evidence="2 3">
    <name type="scientific">Fukomys damarensis</name>
    <name type="common">Damaraland mole rat</name>
    <name type="synonym">Cryptomys damarensis</name>
    <dbReference type="NCBI Taxonomy" id="885580"/>
    <lineage>
        <taxon>Eukaryota</taxon>
        <taxon>Metazoa</taxon>
        <taxon>Chordata</taxon>
        <taxon>Craniata</taxon>
        <taxon>Vertebrata</taxon>
        <taxon>Euteleostomi</taxon>
        <taxon>Mammalia</taxon>
        <taxon>Eutheria</taxon>
        <taxon>Euarchontoglires</taxon>
        <taxon>Glires</taxon>
        <taxon>Rodentia</taxon>
        <taxon>Hystricomorpha</taxon>
        <taxon>Bathyergidae</taxon>
        <taxon>Fukomys</taxon>
    </lineage>
</organism>
<dbReference type="EMBL" id="KN122240">
    <property type="protein sequence ID" value="KFO31874.1"/>
    <property type="molecule type" value="Genomic_DNA"/>
</dbReference>
<gene>
    <name evidence="2" type="ORF">H920_06765</name>
</gene>
<dbReference type="AlphaFoldDB" id="A0A091DIB7"/>
<sequence length="140" mass="15555">MGLSKSKPSDRRGEEQKKGSPYSSAKSKDKLLEKRFQESRQASEETGKPLDSLLLATATAPHREPFASLEEKANVKQKPSKKKAVIPQIVITRASTESLTSYSSLRSEEQRTIQEQADWGPYSRHRSPSTAAAFSPHAKE</sequence>
<dbReference type="GO" id="GO:0005737">
    <property type="term" value="C:cytoplasm"/>
    <property type="evidence" value="ECO:0007669"/>
    <property type="project" value="TreeGrafter"/>
</dbReference>
<evidence type="ECO:0000313" key="3">
    <source>
        <dbReference type="Proteomes" id="UP000028990"/>
    </source>
</evidence>
<dbReference type="Proteomes" id="UP000028990">
    <property type="component" value="Unassembled WGS sequence"/>
</dbReference>
<dbReference type="PANTHER" id="PTHR38649:SF1">
    <property type="entry name" value="SPERMATOGENESIS-ASSOCIATED PROTEIN 33"/>
    <property type="match status" value="1"/>
</dbReference>
<dbReference type="Pfam" id="PF15382">
    <property type="entry name" value="DUF4609"/>
    <property type="match status" value="1"/>
</dbReference>
<name>A0A091DIB7_FUKDA</name>
<dbReference type="eggNOG" id="ENOG502TF19">
    <property type="taxonomic scope" value="Eukaryota"/>
</dbReference>
<evidence type="ECO:0000313" key="2">
    <source>
        <dbReference type="EMBL" id="KFO31874.1"/>
    </source>
</evidence>
<reference evidence="2 3" key="1">
    <citation type="submission" date="2013-11" db="EMBL/GenBank/DDBJ databases">
        <title>The Damaraland mole rat (Fukomys damarensis) genome and evolution of African mole rats.</title>
        <authorList>
            <person name="Gladyshev V.N."/>
            <person name="Fang X."/>
        </authorList>
    </citation>
    <scope>NUCLEOTIDE SEQUENCE [LARGE SCALE GENOMIC DNA]</scope>
    <source>
        <tissue evidence="2">Liver</tissue>
    </source>
</reference>
<feature type="compositionally biased region" description="Basic and acidic residues" evidence="1">
    <location>
        <begin position="26"/>
        <end position="48"/>
    </location>
</feature>
<feature type="compositionally biased region" description="Basic and acidic residues" evidence="1">
    <location>
        <begin position="7"/>
        <end position="18"/>
    </location>
</feature>
<feature type="compositionally biased region" description="Basic and acidic residues" evidence="1">
    <location>
        <begin position="61"/>
        <end position="74"/>
    </location>
</feature>
<keyword evidence="3" id="KW-1185">Reference proteome</keyword>
<protein>
    <recommendedName>
        <fullName evidence="4">Spermatogenesis-associated protein 33</fullName>
    </recommendedName>
</protein>